<comment type="caution">
    <text evidence="5">The sequence shown here is derived from an EMBL/GenBank/DDBJ whole genome shotgun (WGS) entry which is preliminary data.</text>
</comment>
<reference evidence="5 6" key="1">
    <citation type="submission" date="2017-08" db="EMBL/GenBank/DDBJ databases">
        <title>Infants hospitalized years apart are colonized by the same room-sourced microbial strains.</title>
        <authorList>
            <person name="Brooks B."/>
            <person name="Olm M.R."/>
            <person name="Firek B.A."/>
            <person name="Baker R."/>
            <person name="Thomas B.C."/>
            <person name="Morowitz M.J."/>
            <person name="Banfield J.F."/>
        </authorList>
    </citation>
    <scope>NUCLEOTIDE SEQUENCE [LARGE SCALE GENOMIC DNA]</scope>
    <source>
        <strain evidence="5">S2_003_000_R2_11</strain>
    </source>
</reference>
<gene>
    <name evidence="5" type="ORF">DI533_04210</name>
</gene>
<keyword evidence="1" id="KW-0175">Coiled coil</keyword>
<dbReference type="Proteomes" id="UP000248975">
    <property type="component" value="Unassembled WGS sequence"/>
</dbReference>
<dbReference type="AlphaFoldDB" id="A0A2W5SCQ6"/>
<sequence length="383" mass="40997">MPISTARAPARPNPQPEGDGRRMETRANYVLIGFVTLIAILAGLGFFLWLAKAQIDKTYADYDILFDSVAGLGKASPVKFNGVEVGQVLTIQLDSEDPSRVRVRIEVAAETPIRQGTVATLESQGVTGVSFVGLEGGTPDAARLEIDPFAGVPVIPSKPSVLQGVIQTAPDLLNEAIKLLRDLTKFTTDENRQAFTNILKNAEQASQKLDKAMDDVSRVADAAGKVGDEISQFADRLNNLANNVDGTVTTARQAIEDASKRIDKLATGTDGTVADAKQALADLRTRVNTVADNADAALISAKETVKALSARIDALAANADTAIVSVRDSMKGFENFSRTGLPRITALSTDASRMVDSITRLVAQISRDPARFFLGNRTPEYNR</sequence>
<dbReference type="EMBL" id="QFQS01000001">
    <property type="protein sequence ID" value="PZQ99849.1"/>
    <property type="molecule type" value="Genomic_DNA"/>
</dbReference>
<dbReference type="Pfam" id="PF02470">
    <property type="entry name" value="MlaD"/>
    <property type="match status" value="1"/>
</dbReference>
<keyword evidence="3" id="KW-0812">Transmembrane</keyword>
<dbReference type="InterPro" id="IPR003399">
    <property type="entry name" value="Mce/MlaD"/>
</dbReference>
<feature type="coiled-coil region" evidence="1">
    <location>
        <begin position="273"/>
        <end position="318"/>
    </location>
</feature>
<feature type="domain" description="Mce/MlaD" evidence="4">
    <location>
        <begin position="61"/>
        <end position="137"/>
    </location>
</feature>
<accession>A0A2W5SCQ6</accession>
<evidence type="ECO:0000259" key="4">
    <source>
        <dbReference type="Pfam" id="PF02470"/>
    </source>
</evidence>
<evidence type="ECO:0000313" key="5">
    <source>
        <dbReference type="EMBL" id="PZQ99849.1"/>
    </source>
</evidence>
<dbReference type="PANTHER" id="PTHR36698:SF2">
    <property type="entry name" value="MCE_MLAD DOMAIN-CONTAINING PROTEIN"/>
    <property type="match status" value="1"/>
</dbReference>
<protein>
    <submittedName>
        <fullName evidence="5">MCE family protein</fullName>
    </submittedName>
</protein>
<evidence type="ECO:0000256" key="2">
    <source>
        <dbReference type="SAM" id="MobiDB-lite"/>
    </source>
</evidence>
<organism evidence="5 6">
    <name type="scientific">Cereibacter sphaeroides</name>
    <name type="common">Rhodobacter sphaeroides</name>
    <dbReference type="NCBI Taxonomy" id="1063"/>
    <lineage>
        <taxon>Bacteria</taxon>
        <taxon>Pseudomonadati</taxon>
        <taxon>Pseudomonadota</taxon>
        <taxon>Alphaproteobacteria</taxon>
        <taxon>Rhodobacterales</taxon>
        <taxon>Paracoccaceae</taxon>
        <taxon>Cereibacter</taxon>
    </lineage>
</organism>
<feature type="transmembrane region" description="Helical" evidence="3">
    <location>
        <begin position="29"/>
        <end position="51"/>
    </location>
</feature>
<evidence type="ECO:0000313" key="6">
    <source>
        <dbReference type="Proteomes" id="UP000248975"/>
    </source>
</evidence>
<keyword evidence="3" id="KW-1133">Transmembrane helix</keyword>
<feature type="region of interest" description="Disordered" evidence="2">
    <location>
        <begin position="1"/>
        <end position="21"/>
    </location>
</feature>
<proteinExistence type="predicted"/>
<evidence type="ECO:0000256" key="1">
    <source>
        <dbReference type="SAM" id="Coils"/>
    </source>
</evidence>
<keyword evidence="3" id="KW-0472">Membrane</keyword>
<dbReference type="PANTHER" id="PTHR36698">
    <property type="entry name" value="BLL5892 PROTEIN"/>
    <property type="match status" value="1"/>
</dbReference>
<name>A0A2W5SCQ6_CERSP</name>
<evidence type="ECO:0000256" key="3">
    <source>
        <dbReference type="SAM" id="Phobius"/>
    </source>
</evidence>